<protein>
    <submittedName>
        <fullName evidence="7">ABC transporter permease</fullName>
    </submittedName>
</protein>
<evidence type="ECO:0000256" key="3">
    <source>
        <dbReference type="ARBA" id="ARBA00022989"/>
    </source>
</evidence>
<feature type="domain" description="ABC-2 type transporter transmembrane" evidence="6">
    <location>
        <begin position="26"/>
        <end position="370"/>
    </location>
</feature>
<dbReference type="Pfam" id="PF12698">
    <property type="entry name" value="ABC2_membrane_3"/>
    <property type="match status" value="1"/>
</dbReference>
<feature type="transmembrane region" description="Helical" evidence="5">
    <location>
        <begin position="224"/>
        <end position="246"/>
    </location>
</feature>
<proteinExistence type="predicted"/>
<dbReference type="RefSeq" id="WP_126316987.1">
    <property type="nucleotide sequence ID" value="NZ_JBHOLU010000001.1"/>
</dbReference>
<dbReference type="InterPro" id="IPR013525">
    <property type="entry name" value="ABC2_TM"/>
</dbReference>
<feature type="transmembrane region" description="Helical" evidence="5">
    <location>
        <begin position="266"/>
        <end position="287"/>
    </location>
</feature>
<evidence type="ECO:0000313" key="7">
    <source>
        <dbReference type="EMBL" id="VEH08819.1"/>
    </source>
</evidence>
<evidence type="ECO:0000256" key="2">
    <source>
        <dbReference type="ARBA" id="ARBA00022692"/>
    </source>
</evidence>
<accession>A0AB38VV64</accession>
<comment type="subcellular location">
    <subcellularLocation>
        <location evidence="1">Membrane</location>
        <topology evidence="1">Multi-pass membrane protein</topology>
    </subcellularLocation>
</comment>
<evidence type="ECO:0000256" key="4">
    <source>
        <dbReference type="ARBA" id="ARBA00023136"/>
    </source>
</evidence>
<feature type="transmembrane region" description="Helical" evidence="5">
    <location>
        <begin position="355"/>
        <end position="379"/>
    </location>
</feature>
<keyword evidence="4 5" id="KW-0472">Membrane</keyword>
<organism evidence="7 8">
    <name type="scientific">Corynebacterium kutscheri</name>
    <dbReference type="NCBI Taxonomy" id="35755"/>
    <lineage>
        <taxon>Bacteria</taxon>
        <taxon>Bacillati</taxon>
        <taxon>Actinomycetota</taxon>
        <taxon>Actinomycetes</taxon>
        <taxon>Mycobacteriales</taxon>
        <taxon>Corynebacteriaceae</taxon>
        <taxon>Corynebacterium</taxon>
    </lineage>
</organism>
<evidence type="ECO:0000256" key="1">
    <source>
        <dbReference type="ARBA" id="ARBA00004141"/>
    </source>
</evidence>
<feature type="transmembrane region" description="Helical" evidence="5">
    <location>
        <begin position="299"/>
        <end position="318"/>
    </location>
</feature>
<evidence type="ECO:0000259" key="6">
    <source>
        <dbReference type="Pfam" id="PF12698"/>
    </source>
</evidence>
<evidence type="ECO:0000313" key="8">
    <source>
        <dbReference type="Proteomes" id="UP000271380"/>
    </source>
</evidence>
<dbReference type="PANTHER" id="PTHR43471">
    <property type="entry name" value="ABC TRANSPORTER PERMEASE"/>
    <property type="match status" value="1"/>
</dbReference>
<dbReference type="PANTHER" id="PTHR43471:SF3">
    <property type="entry name" value="ABC TRANSPORTER PERMEASE PROTEIN NATB"/>
    <property type="match status" value="1"/>
</dbReference>
<name>A0AB38VV64_9CORY</name>
<dbReference type="AlphaFoldDB" id="A0AB38VV64"/>
<feature type="transmembrane region" description="Helical" evidence="5">
    <location>
        <begin position="173"/>
        <end position="196"/>
    </location>
</feature>
<dbReference type="GO" id="GO:0016020">
    <property type="term" value="C:membrane"/>
    <property type="evidence" value="ECO:0007669"/>
    <property type="project" value="UniProtKB-SubCell"/>
</dbReference>
<sequence>MNYSSFSTITIVSIREIKQALRSRGIMITLCLLLIAVVGGTAIATFFINKNNAPENKTIVISGFTITSIVDSDYYIKTANSRADAMLLVEEGEAKAGFVLEEEKLTLLHDGSISPDIQGLLQTFQQHIILEKTLTNLGLTTEQFAARTATIEIIEYDLNQTKNKRNPENDWDIHAAIIGVFILMLSITLFAANVGARVTEEKSSRIIEIIIATVKPLDFLTGKILGNVVFGTASTVLILGIGAASLKISGLIKEEFFNWKIIPALLIAYLLGIVFFSAMYAAAGAMVQRTEDLQSTQTPVMLLIFTVLYTPLIFLNQINETWMHLIAWIPPLSIGHAPLQYAAGNITGWQFSLSMIIMLIFTTSMLWVVARIYAFAILYNGAKLTWSQALQVKTT</sequence>
<dbReference type="GO" id="GO:0140359">
    <property type="term" value="F:ABC-type transporter activity"/>
    <property type="evidence" value="ECO:0007669"/>
    <property type="project" value="InterPro"/>
</dbReference>
<dbReference type="Proteomes" id="UP000271380">
    <property type="component" value="Chromosome"/>
</dbReference>
<gene>
    <name evidence="7" type="primary">yhaP</name>
    <name evidence="7" type="ORF">NCTC949_01942</name>
</gene>
<keyword evidence="2 5" id="KW-0812">Transmembrane</keyword>
<keyword evidence="3 5" id="KW-1133">Transmembrane helix</keyword>
<feature type="transmembrane region" description="Helical" evidence="5">
    <location>
        <begin position="25"/>
        <end position="48"/>
    </location>
</feature>
<evidence type="ECO:0000256" key="5">
    <source>
        <dbReference type="SAM" id="Phobius"/>
    </source>
</evidence>
<dbReference type="EMBL" id="LR134377">
    <property type="protein sequence ID" value="VEH08819.1"/>
    <property type="molecule type" value="Genomic_DNA"/>
</dbReference>
<reference evidence="7 8" key="1">
    <citation type="submission" date="2018-12" db="EMBL/GenBank/DDBJ databases">
        <authorList>
            <consortium name="Pathogen Informatics"/>
        </authorList>
    </citation>
    <scope>NUCLEOTIDE SEQUENCE [LARGE SCALE GENOMIC DNA]</scope>
    <source>
        <strain evidence="7 8">NCTC949</strain>
    </source>
</reference>